<keyword evidence="4" id="KW-0489">Methyltransferase</keyword>
<protein>
    <submittedName>
        <fullName evidence="4">tRNA-Thr(GGU) m(6)t(6)A37 methyltransferase TsaA</fullName>
    </submittedName>
</protein>
<name>A0A1H8D5K3_9BURK</name>
<dbReference type="PROSITE" id="PS51668">
    <property type="entry name" value="TSAA_2"/>
    <property type="match status" value="1"/>
</dbReference>
<evidence type="ECO:0000256" key="1">
    <source>
        <dbReference type="ARBA" id="ARBA00022691"/>
    </source>
</evidence>
<dbReference type="EMBL" id="FOCW01000001">
    <property type="protein sequence ID" value="SEN02509.1"/>
    <property type="molecule type" value="Genomic_DNA"/>
</dbReference>
<evidence type="ECO:0000256" key="2">
    <source>
        <dbReference type="ARBA" id="ARBA00033753"/>
    </source>
</evidence>
<keyword evidence="4" id="KW-0808">Transferase</keyword>
<dbReference type="GO" id="GO:0008168">
    <property type="term" value="F:methyltransferase activity"/>
    <property type="evidence" value="ECO:0007669"/>
    <property type="project" value="UniProtKB-KW"/>
</dbReference>
<dbReference type="InterPro" id="IPR023370">
    <property type="entry name" value="TrmO-like_N"/>
</dbReference>
<accession>A0A1H8D5K3</accession>
<dbReference type="NCBIfam" id="TIGR00104">
    <property type="entry name" value="tRNA_TsaA"/>
    <property type="match status" value="1"/>
</dbReference>
<keyword evidence="5" id="KW-1185">Reference proteome</keyword>
<dbReference type="InterPro" id="IPR036414">
    <property type="entry name" value="YaeB_N_sf"/>
</dbReference>
<sequence length="175" mass="19606">MPLDPIVMTPIAVIHTPFREVRDAPIQPLGGQGVRGSIVLDPAYAEGLADVDGFSHLTLVYCFDRIHAPALRVVPFMDTQERGIFATRAPKRPNRIGLSTVRLRSVQGCVLEIEDVDMLDGTPLLDIKPFYPRYDNRADVRLGWLERVKDLPVERLKADERFVDKGDAFPSSPSR</sequence>
<organism evidence="4 5">
    <name type="scientific">Brachymonas denitrificans DSM 15123</name>
    <dbReference type="NCBI Taxonomy" id="1121117"/>
    <lineage>
        <taxon>Bacteria</taxon>
        <taxon>Pseudomonadati</taxon>
        <taxon>Pseudomonadota</taxon>
        <taxon>Betaproteobacteria</taxon>
        <taxon>Burkholderiales</taxon>
        <taxon>Comamonadaceae</taxon>
        <taxon>Brachymonas</taxon>
    </lineage>
</organism>
<evidence type="ECO:0000313" key="4">
    <source>
        <dbReference type="EMBL" id="SEN02509.1"/>
    </source>
</evidence>
<dbReference type="SUPFAM" id="SSF118196">
    <property type="entry name" value="YaeB-like"/>
    <property type="match status" value="1"/>
</dbReference>
<dbReference type="RefSeq" id="WP_234969917.1">
    <property type="nucleotide sequence ID" value="NZ_FOCW01000001.1"/>
</dbReference>
<dbReference type="InterPro" id="IPR040372">
    <property type="entry name" value="YaeB-like"/>
</dbReference>
<dbReference type="GO" id="GO:0032259">
    <property type="term" value="P:methylation"/>
    <property type="evidence" value="ECO:0007669"/>
    <property type="project" value="UniProtKB-KW"/>
</dbReference>
<proteinExistence type="inferred from homology"/>
<keyword evidence="1" id="KW-0949">S-adenosyl-L-methionine</keyword>
<dbReference type="STRING" id="1121117.SAMN02745977_00192"/>
<dbReference type="Pfam" id="PF01980">
    <property type="entry name" value="TrmO_N"/>
    <property type="match status" value="1"/>
</dbReference>
<gene>
    <name evidence="4" type="ORF">SAMN02745977_00192</name>
</gene>
<dbReference type="Gene3D" id="2.40.30.70">
    <property type="entry name" value="YaeB-like"/>
    <property type="match status" value="1"/>
</dbReference>
<reference evidence="4 5" key="1">
    <citation type="submission" date="2016-10" db="EMBL/GenBank/DDBJ databases">
        <authorList>
            <person name="de Groot N.N."/>
        </authorList>
    </citation>
    <scope>NUCLEOTIDE SEQUENCE [LARGE SCALE GENOMIC DNA]</scope>
    <source>
        <strain evidence="4 5">DSM 15123</strain>
    </source>
</reference>
<dbReference type="PANTHER" id="PTHR12818">
    <property type="entry name" value="TRNA (ADENINE(37)-N6)-METHYLTRANSFERASE"/>
    <property type="match status" value="1"/>
</dbReference>
<evidence type="ECO:0000259" key="3">
    <source>
        <dbReference type="PROSITE" id="PS51668"/>
    </source>
</evidence>
<comment type="similarity">
    <text evidence="2">Belongs to the tRNA methyltransferase O family.</text>
</comment>
<evidence type="ECO:0000313" key="5">
    <source>
        <dbReference type="Proteomes" id="UP000199531"/>
    </source>
</evidence>
<dbReference type="AlphaFoldDB" id="A0A1H8D5K3"/>
<dbReference type="CDD" id="cd09281">
    <property type="entry name" value="UPF0066"/>
    <property type="match status" value="1"/>
</dbReference>
<dbReference type="PANTHER" id="PTHR12818:SF0">
    <property type="entry name" value="TRNA (ADENINE(37)-N6)-METHYLTRANSFERASE"/>
    <property type="match status" value="1"/>
</dbReference>
<dbReference type="InterPro" id="IPR036413">
    <property type="entry name" value="YaeB-like_sf"/>
</dbReference>
<dbReference type="Proteomes" id="UP000199531">
    <property type="component" value="Unassembled WGS sequence"/>
</dbReference>
<feature type="domain" description="TsaA-like" evidence="3">
    <location>
        <begin position="8"/>
        <end position="139"/>
    </location>
</feature>